<dbReference type="GO" id="GO:0005737">
    <property type="term" value="C:cytoplasm"/>
    <property type="evidence" value="ECO:0007669"/>
    <property type="project" value="UniProtKB-ARBA"/>
</dbReference>
<dbReference type="Pfam" id="PF16188">
    <property type="entry name" value="Peptidase_M24_C"/>
    <property type="match status" value="1"/>
</dbReference>
<evidence type="ECO:0000259" key="5">
    <source>
        <dbReference type="Pfam" id="PF01321"/>
    </source>
</evidence>
<dbReference type="GO" id="GO:0046872">
    <property type="term" value="F:metal ion binding"/>
    <property type="evidence" value="ECO:0007669"/>
    <property type="project" value="UniProtKB-KW"/>
</dbReference>
<dbReference type="EMBL" id="DXAY01000012">
    <property type="protein sequence ID" value="HIZ73731.1"/>
    <property type="molecule type" value="Genomic_DNA"/>
</dbReference>
<dbReference type="SUPFAM" id="SSF55920">
    <property type="entry name" value="Creatinase/aminopeptidase"/>
    <property type="match status" value="1"/>
</dbReference>
<dbReference type="Pfam" id="PF00557">
    <property type="entry name" value="Peptidase_M24"/>
    <property type="match status" value="1"/>
</dbReference>
<reference evidence="7" key="1">
    <citation type="journal article" date="2021" name="PeerJ">
        <title>Extensive microbial diversity within the chicken gut microbiome revealed by metagenomics and culture.</title>
        <authorList>
            <person name="Gilroy R."/>
            <person name="Ravi A."/>
            <person name="Getino M."/>
            <person name="Pursley I."/>
            <person name="Horton D.L."/>
            <person name="Alikhan N.F."/>
            <person name="Baker D."/>
            <person name="Gharbi K."/>
            <person name="Hall N."/>
            <person name="Watson M."/>
            <person name="Adriaenssens E.M."/>
            <person name="Foster-Nyarko E."/>
            <person name="Jarju S."/>
            <person name="Secka A."/>
            <person name="Antonio M."/>
            <person name="Oren A."/>
            <person name="Chaudhuri R.R."/>
            <person name="La Ragione R."/>
            <person name="Hildebrand F."/>
            <person name="Pallen M.J."/>
        </authorList>
    </citation>
    <scope>NUCLEOTIDE SEQUENCE</scope>
    <source>
        <strain evidence="7">CHK196-3914</strain>
    </source>
</reference>
<evidence type="ECO:0000256" key="2">
    <source>
        <dbReference type="ARBA" id="ARBA00022723"/>
    </source>
</evidence>
<dbReference type="InterPro" id="IPR050422">
    <property type="entry name" value="X-Pro_aminopeptidase_P"/>
</dbReference>
<dbReference type="FunFam" id="3.90.230.10:FF:000009">
    <property type="entry name" value="xaa-Pro aminopeptidase 2"/>
    <property type="match status" value="1"/>
</dbReference>
<sequence>MKICERIDALRREMEREGMDIYIVPTADYHHSEYVGEYFKVRQFLTGFTGSAGTAVVTKDKAGLWTDGRYFIQADRQLRGSGIELYRMGEPGVDTIVEFVRKELPRGGVIGFDGRTVGLAEGRKYERIAEENNGSMNYGHDLGGRIWENRPEMSKEKAFLLDVRYSGETAGAKLGRIREKMTEYGADVHILSSLDDIAWTLNIRGGDVAYCPLVLSYAVICMDHVDLYADSGKFSEEIMSSFAENDIRVYPYEQIYENVKNIEDDAAILIDPERTSYTLYKNLPEHATVIEAQNPSVLMKSAKNDTEAENIRKAHLKDGIAHTRFMYWVKKNIGKIPMTEISASDKLEEFRSEQEGYLGASFAPISAFADHGAVIHYSATEESNAELKEGKLFLTDTGGHYWEGSTDITRTIALGKVSRREKEHFTLVARAMLRLANTVFLHGCTGANLDCIAREIFWKERLNFNHGTGHGVGYLMNIHEAPVNFRWKEGNVPAQPLEKNMVISDEPGIYIEDSHGIRLENLLLVQEDEENEYGQFMKFEILTYVPIDLDALIPELMTQEEREMLNEYHSKVYELIGPHLNEEERTWLKEYTRPV</sequence>
<keyword evidence="2" id="KW-0479">Metal-binding</keyword>
<feature type="domain" description="Creatinase N-terminal" evidence="5">
    <location>
        <begin position="6"/>
        <end position="128"/>
    </location>
</feature>
<dbReference type="GO" id="GO:0070006">
    <property type="term" value="F:metalloaminopeptidase activity"/>
    <property type="evidence" value="ECO:0007669"/>
    <property type="project" value="InterPro"/>
</dbReference>
<dbReference type="InterPro" id="IPR032416">
    <property type="entry name" value="Peptidase_M24_C"/>
</dbReference>
<dbReference type="InterPro" id="IPR029149">
    <property type="entry name" value="Creatin/AminoP/Spt16_N"/>
</dbReference>
<dbReference type="AlphaFoldDB" id="A0A9D2K059"/>
<evidence type="ECO:0000313" key="7">
    <source>
        <dbReference type="EMBL" id="HIZ73731.1"/>
    </source>
</evidence>
<evidence type="ECO:0000259" key="6">
    <source>
        <dbReference type="Pfam" id="PF16188"/>
    </source>
</evidence>
<evidence type="ECO:0000256" key="1">
    <source>
        <dbReference type="ARBA" id="ARBA00008766"/>
    </source>
</evidence>
<keyword evidence="7" id="KW-0645">Protease</keyword>
<accession>A0A9D2K059</accession>
<dbReference type="InterPro" id="IPR033740">
    <property type="entry name" value="Pept_M24B"/>
</dbReference>
<dbReference type="InterPro" id="IPR000587">
    <property type="entry name" value="Creatinase_N"/>
</dbReference>
<feature type="domain" description="Peptidase M24" evidence="4">
    <location>
        <begin position="309"/>
        <end position="527"/>
    </location>
</feature>
<keyword evidence="7" id="KW-0031">Aminopeptidase</keyword>
<dbReference type="CDD" id="cd01085">
    <property type="entry name" value="APP"/>
    <property type="match status" value="1"/>
</dbReference>
<dbReference type="Proteomes" id="UP000824116">
    <property type="component" value="Unassembled WGS sequence"/>
</dbReference>
<proteinExistence type="inferred from homology"/>
<name>A0A9D2K059_9FIRM</name>
<evidence type="ECO:0000256" key="3">
    <source>
        <dbReference type="ARBA" id="ARBA00022801"/>
    </source>
</evidence>
<dbReference type="SUPFAM" id="SSF53092">
    <property type="entry name" value="Creatinase/prolidase N-terminal domain"/>
    <property type="match status" value="1"/>
</dbReference>
<dbReference type="PANTHER" id="PTHR43763">
    <property type="entry name" value="XAA-PRO AMINOPEPTIDASE 1"/>
    <property type="match status" value="1"/>
</dbReference>
<dbReference type="InterPro" id="IPR000994">
    <property type="entry name" value="Pept_M24"/>
</dbReference>
<gene>
    <name evidence="7" type="ORF">H9723_00605</name>
</gene>
<dbReference type="Pfam" id="PF16189">
    <property type="entry name" value="Creatinase_N_2"/>
    <property type="match status" value="1"/>
</dbReference>
<keyword evidence="3" id="KW-0378">Hydrolase</keyword>
<evidence type="ECO:0000313" key="8">
    <source>
        <dbReference type="Proteomes" id="UP000824116"/>
    </source>
</evidence>
<protein>
    <submittedName>
        <fullName evidence="7">Aminopeptidase P family protein</fullName>
    </submittedName>
</protein>
<organism evidence="7 8">
    <name type="scientific">Candidatus Mediterraneibacter stercoravium</name>
    <dbReference type="NCBI Taxonomy" id="2838685"/>
    <lineage>
        <taxon>Bacteria</taxon>
        <taxon>Bacillati</taxon>
        <taxon>Bacillota</taxon>
        <taxon>Clostridia</taxon>
        <taxon>Lachnospirales</taxon>
        <taxon>Lachnospiraceae</taxon>
        <taxon>Mediterraneibacter</taxon>
    </lineage>
</organism>
<dbReference type="Gene3D" id="3.40.350.10">
    <property type="entry name" value="Creatinase/prolidase N-terminal domain"/>
    <property type="match status" value="2"/>
</dbReference>
<dbReference type="Pfam" id="PF01321">
    <property type="entry name" value="Creatinase_N"/>
    <property type="match status" value="1"/>
</dbReference>
<evidence type="ECO:0000259" key="4">
    <source>
        <dbReference type="Pfam" id="PF00557"/>
    </source>
</evidence>
<reference evidence="7" key="2">
    <citation type="submission" date="2021-04" db="EMBL/GenBank/DDBJ databases">
        <authorList>
            <person name="Gilroy R."/>
        </authorList>
    </citation>
    <scope>NUCLEOTIDE SEQUENCE</scope>
    <source>
        <strain evidence="7">CHK196-3914</strain>
    </source>
</reference>
<dbReference type="Gene3D" id="3.90.230.10">
    <property type="entry name" value="Creatinase/methionine aminopeptidase superfamily"/>
    <property type="match status" value="1"/>
</dbReference>
<dbReference type="InterPro" id="IPR036005">
    <property type="entry name" value="Creatinase/aminopeptidase-like"/>
</dbReference>
<dbReference type="PANTHER" id="PTHR43763:SF6">
    <property type="entry name" value="XAA-PRO AMINOPEPTIDASE 1"/>
    <property type="match status" value="1"/>
</dbReference>
<comment type="similarity">
    <text evidence="1">Belongs to the peptidase M24B family.</text>
</comment>
<feature type="domain" description="Peptidase M24 C-terminal" evidence="6">
    <location>
        <begin position="535"/>
        <end position="595"/>
    </location>
</feature>
<comment type="caution">
    <text evidence="7">The sequence shown here is derived from an EMBL/GenBank/DDBJ whole genome shotgun (WGS) entry which is preliminary data.</text>
</comment>